<dbReference type="PANTHER" id="PTHR45588">
    <property type="entry name" value="TPR DOMAIN-CONTAINING PROTEIN"/>
    <property type="match status" value="1"/>
</dbReference>
<dbReference type="OrthoDB" id="414774at2759"/>
<accession>A0A5N5X5K4</accession>
<sequence>MVELYESFSDDLDVTTIYADALKNLTPWKLCDLATSALAPEARTLEAQRISLNPELGIAAANYLRQLIPDAGHMHHMPSYLDLLIGDYRRSIVSKYKATLVDEKFINITVHIPFTQSIGCITILIYAAMLAGKKQIALGTVDRMEATIPEDLLRVQSPPMAYWLETSMSVRRDVAATGNVSAFQFGAALKSVPMTRIDYPNRCVDTLPVGLAILLDEIEYRRGNYTIAFDSLRLAIELEHNLVYSQPWGSMQPSIAQTWDSVKHPVHIRTLTNVWALQGYHECLVELGCIEEAQVIEPQYK</sequence>
<organism evidence="1 2">
    <name type="scientific">Aspergillus leporis</name>
    <dbReference type="NCBI Taxonomy" id="41062"/>
    <lineage>
        <taxon>Eukaryota</taxon>
        <taxon>Fungi</taxon>
        <taxon>Dikarya</taxon>
        <taxon>Ascomycota</taxon>
        <taxon>Pezizomycotina</taxon>
        <taxon>Eurotiomycetes</taxon>
        <taxon>Eurotiomycetidae</taxon>
        <taxon>Eurotiales</taxon>
        <taxon>Aspergillaceae</taxon>
        <taxon>Aspergillus</taxon>
        <taxon>Aspergillus subgen. Circumdati</taxon>
    </lineage>
</organism>
<gene>
    <name evidence="1" type="ORF">BDV29DRAFT_155824</name>
</gene>
<reference evidence="1 2" key="1">
    <citation type="submission" date="2019-04" db="EMBL/GenBank/DDBJ databases">
        <title>Friends and foes A comparative genomics study of 23 Aspergillus species from section Flavi.</title>
        <authorList>
            <consortium name="DOE Joint Genome Institute"/>
            <person name="Kjaerbolling I."/>
            <person name="Vesth T."/>
            <person name="Frisvad J.C."/>
            <person name="Nybo J.L."/>
            <person name="Theobald S."/>
            <person name="Kildgaard S."/>
            <person name="Isbrandt T."/>
            <person name="Kuo A."/>
            <person name="Sato A."/>
            <person name="Lyhne E.K."/>
            <person name="Kogle M.E."/>
            <person name="Wiebenga A."/>
            <person name="Kun R.S."/>
            <person name="Lubbers R.J."/>
            <person name="Makela M.R."/>
            <person name="Barry K."/>
            <person name="Chovatia M."/>
            <person name="Clum A."/>
            <person name="Daum C."/>
            <person name="Haridas S."/>
            <person name="He G."/>
            <person name="LaButti K."/>
            <person name="Lipzen A."/>
            <person name="Mondo S."/>
            <person name="Riley R."/>
            <person name="Salamov A."/>
            <person name="Simmons B.A."/>
            <person name="Magnuson J.K."/>
            <person name="Henrissat B."/>
            <person name="Mortensen U.H."/>
            <person name="Larsen T.O."/>
            <person name="Devries R.P."/>
            <person name="Grigoriev I.V."/>
            <person name="Machida M."/>
            <person name="Baker S.E."/>
            <person name="Andersen M.R."/>
        </authorList>
    </citation>
    <scope>NUCLEOTIDE SEQUENCE [LARGE SCALE GENOMIC DNA]</scope>
    <source>
        <strain evidence="1 2">CBS 151.66</strain>
    </source>
</reference>
<dbReference type="Proteomes" id="UP000326565">
    <property type="component" value="Unassembled WGS sequence"/>
</dbReference>
<dbReference type="PANTHER" id="PTHR45588:SF3">
    <property type="entry name" value="TPR DOMAIN PROTEIN"/>
    <property type="match status" value="1"/>
</dbReference>
<dbReference type="EMBL" id="ML732196">
    <property type="protein sequence ID" value="KAB8075335.1"/>
    <property type="molecule type" value="Genomic_DNA"/>
</dbReference>
<proteinExistence type="predicted"/>
<name>A0A5N5X5K4_9EURO</name>
<protein>
    <submittedName>
        <fullName evidence="1">Uncharacterized protein</fullName>
    </submittedName>
</protein>
<dbReference type="AlphaFoldDB" id="A0A5N5X5K4"/>
<evidence type="ECO:0000313" key="2">
    <source>
        <dbReference type="Proteomes" id="UP000326565"/>
    </source>
</evidence>
<keyword evidence="2" id="KW-1185">Reference proteome</keyword>
<evidence type="ECO:0000313" key="1">
    <source>
        <dbReference type="EMBL" id="KAB8075335.1"/>
    </source>
</evidence>